<dbReference type="PIRSF" id="PIRSF016838">
    <property type="entry name" value="PafC"/>
    <property type="match status" value="1"/>
</dbReference>
<evidence type="ECO:0000259" key="5">
    <source>
        <dbReference type="PROSITE" id="PS51000"/>
    </source>
</evidence>
<sequence>MLETSARLLKLLSLLQTPREWPGPELAERLGVSGRTVRNDIERLRRSGYPVDATRGATGGYRLAAGAAMPPLLLEDDEAVVLTMAVRTVAQGAMAGMEEVSLRALAKLEQVLPSRLRRRTRALHQYTRPVPPDRPSPAVDTEVLMTLAAACRDHERLRLDYRDHTGAATRRLVEPQRVVNWGRRWYLVAWDVDRDAWRTFRVDRLTPRTPAGPRFTPRDDPDGDAAAYVAGQASAAAWRYRARVTVRAPAAAVLERINPAVGVVEAVDAGTCVLETGADTLDTLAVHLGLLGHDFEVSGPPELVARLRELAGRYARSTPPAHGTSTDGATAPPGR</sequence>
<feature type="domain" description="HTH deoR-type" evidence="5">
    <location>
        <begin position="4"/>
        <end position="59"/>
    </location>
</feature>
<proteinExistence type="predicted"/>
<dbReference type="InterPro" id="IPR036390">
    <property type="entry name" value="WH_DNA-bd_sf"/>
</dbReference>
<dbReference type="InterPro" id="IPR018356">
    <property type="entry name" value="Tscrpt_reg_HTH_DeoR_CS"/>
</dbReference>
<keyword evidence="1" id="KW-0805">Transcription regulation</keyword>
<dbReference type="InterPro" id="IPR013196">
    <property type="entry name" value="HTH_11"/>
</dbReference>
<dbReference type="PROSITE" id="PS52050">
    <property type="entry name" value="WYL"/>
    <property type="match status" value="1"/>
</dbReference>
<accession>A0ABW6FX36</accession>
<dbReference type="SUPFAM" id="SSF46785">
    <property type="entry name" value="Winged helix' DNA-binding domain"/>
    <property type="match status" value="1"/>
</dbReference>
<evidence type="ECO:0000256" key="2">
    <source>
        <dbReference type="ARBA" id="ARBA00023125"/>
    </source>
</evidence>
<dbReference type="PROSITE" id="PS00894">
    <property type="entry name" value="HTH_DEOR_1"/>
    <property type="match status" value="1"/>
</dbReference>
<dbReference type="Proteomes" id="UP001598448">
    <property type="component" value="Unassembled WGS sequence"/>
</dbReference>
<dbReference type="InterPro" id="IPR057727">
    <property type="entry name" value="WCX_dom"/>
</dbReference>
<dbReference type="InterPro" id="IPR051534">
    <property type="entry name" value="CBASS_pafABC_assoc_protein"/>
</dbReference>
<dbReference type="InterPro" id="IPR026881">
    <property type="entry name" value="WYL_dom"/>
</dbReference>
<feature type="region of interest" description="Disordered" evidence="4">
    <location>
        <begin position="315"/>
        <end position="335"/>
    </location>
</feature>
<organism evidence="6 7">
    <name type="scientific">Streptomyces albidochromogenes</name>
    <dbReference type="NCBI Taxonomy" id="329524"/>
    <lineage>
        <taxon>Bacteria</taxon>
        <taxon>Bacillati</taxon>
        <taxon>Actinomycetota</taxon>
        <taxon>Actinomycetes</taxon>
        <taxon>Kitasatosporales</taxon>
        <taxon>Streptomycetaceae</taxon>
        <taxon>Streptomyces</taxon>
    </lineage>
</organism>
<evidence type="ECO:0000256" key="1">
    <source>
        <dbReference type="ARBA" id="ARBA00023015"/>
    </source>
</evidence>
<dbReference type="InterPro" id="IPR028349">
    <property type="entry name" value="PafC-like"/>
</dbReference>
<dbReference type="PANTHER" id="PTHR34580">
    <property type="match status" value="1"/>
</dbReference>
<reference evidence="6 7" key="1">
    <citation type="submission" date="2024-09" db="EMBL/GenBank/DDBJ databases">
        <title>The Natural Products Discovery Center: Release of the First 8490 Sequenced Strains for Exploring Actinobacteria Biosynthetic Diversity.</title>
        <authorList>
            <person name="Kalkreuter E."/>
            <person name="Kautsar S.A."/>
            <person name="Yang D."/>
            <person name="Bader C.D."/>
            <person name="Teijaro C.N."/>
            <person name="Fluegel L."/>
            <person name="Davis C.M."/>
            <person name="Simpson J.R."/>
            <person name="Lauterbach L."/>
            <person name="Steele A.D."/>
            <person name="Gui C."/>
            <person name="Meng S."/>
            <person name="Li G."/>
            <person name="Viehrig K."/>
            <person name="Ye F."/>
            <person name="Su P."/>
            <person name="Kiefer A.F."/>
            <person name="Nichols A."/>
            <person name="Cepeda A.J."/>
            <person name="Yan W."/>
            <person name="Fan B."/>
            <person name="Jiang Y."/>
            <person name="Adhikari A."/>
            <person name="Zheng C.-J."/>
            <person name="Schuster L."/>
            <person name="Cowan T.M."/>
            <person name="Smanski M.J."/>
            <person name="Chevrette M.G."/>
            <person name="De Carvalho L.P.S."/>
            <person name="Shen B."/>
        </authorList>
    </citation>
    <scope>NUCLEOTIDE SEQUENCE [LARGE SCALE GENOMIC DNA]</scope>
    <source>
        <strain evidence="6 7">NPDC058348</strain>
    </source>
</reference>
<name>A0ABW6FX36_9ACTN</name>
<keyword evidence="7" id="KW-1185">Reference proteome</keyword>
<dbReference type="InterPro" id="IPR001034">
    <property type="entry name" value="DeoR_HTH"/>
</dbReference>
<gene>
    <name evidence="6" type="ORF">ACFWJN_26060</name>
</gene>
<evidence type="ECO:0000256" key="4">
    <source>
        <dbReference type="SAM" id="MobiDB-lite"/>
    </source>
</evidence>
<dbReference type="EMBL" id="JBHXIJ010000242">
    <property type="protein sequence ID" value="MFD5102409.1"/>
    <property type="molecule type" value="Genomic_DNA"/>
</dbReference>
<keyword evidence="2" id="KW-0238">DNA-binding</keyword>
<dbReference type="Pfam" id="PF13280">
    <property type="entry name" value="WYL"/>
    <property type="match status" value="1"/>
</dbReference>
<dbReference type="RefSeq" id="WP_386719277.1">
    <property type="nucleotide sequence ID" value="NZ_JBHXIJ010000242.1"/>
</dbReference>
<evidence type="ECO:0000313" key="6">
    <source>
        <dbReference type="EMBL" id="MFD5102409.1"/>
    </source>
</evidence>
<evidence type="ECO:0000313" key="7">
    <source>
        <dbReference type="Proteomes" id="UP001598448"/>
    </source>
</evidence>
<dbReference type="Gene3D" id="1.10.10.10">
    <property type="entry name" value="Winged helix-like DNA-binding domain superfamily/Winged helix DNA-binding domain"/>
    <property type="match status" value="1"/>
</dbReference>
<dbReference type="Pfam" id="PF25583">
    <property type="entry name" value="WCX"/>
    <property type="match status" value="1"/>
</dbReference>
<evidence type="ECO:0000256" key="3">
    <source>
        <dbReference type="ARBA" id="ARBA00023163"/>
    </source>
</evidence>
<dbReference type="Pfam" id="PF08279">
    <property type="entry name" value="HTH_11"/>
    <property type="match status" value="1"/>
</dbReference>
<dbReference type="InterPro" id="IPR036388">
    <property type="entry name" value="WH-like_DNA-bd_sf"/>
</dbReference>
<dbReference type="PROSITE" id="PS51000">
    <property type="entry name" value="HTH_DEOR_2"/>
    <property type="match status" value="1"/>
</dbReference>
<dbReference type="PANTHER" id="PTHR34580:SF3">
    <property type="entry name" value="PROTEIN PAFB"/>
    <property type="match status" value="1"/>
</dbReference>
<protein>
    <submittedName>
        <fullName evidence="6">Helix-turn-helix transcriptional regulator</fullName>
    </submittedName>
</protein>
<keyword evidence="3" id="KW-0804">Transcription</keyword>
<comment type="caution">
    <text evidence="6">The sequence shown here is derived from an EMBL/GenBank/DDBJ whole genome shotgun (WGS) entry which is preliminary data.</text>
</comment>